<feature type="compositionally biased region" description="Low complexity" evidence="10">
    <location>
        <begin position="268"/>
        <end position="277"/>
    </location>
</feature>
<dbReference type="InterPro" id="IPR041476">
    <property type="entry name" value="TRAF3IP1_C"/>
</dbReference>
<feature type="compositionally biased region" description="Basic residues" evidence="10">
    <location>
        <begin position="170"/>
        <end position="181"/>
    </location>
</feature>
<evidence type="ECO:0000313" key="13">
    <source>
        <dbReference type="EMBL" id="KAK7482073.1"/>
    </source>
</evidence>
<feature type="compositionally biased region" description="Polar residues" evidence="10">
    <location>
        <begin position="380"/>
        <end position="394"/>
    </location>
</feature>
<feature type="domain" description="TRAF3-interacting protein 1 N-terminal" evidence="11">
    <location>
        <begin position="2"/>
        <end position="33"/>
    </location>
</feature>
<feature type="compositionally biased region" description="Low complexity" evidence="10">
    <location>
        <begin position="182"/>
        <end position="206"/>
    </location>
</feature>
<evidence type="ECO:0000259" key="11">
    <source>
        <dbReference type="Pfam" id="PF10243"/>
    </source>
</evidence>
<feature type="domain" description="TRAF3-interacting protein 1 C-terminal" evidence="12">
    <location>
        <begin position="556"/>
        <end position="710"/>
    </location>
</feature>
<accession>A0ABD0K4S1</accession>
<feature type="compositionally biased region" description="Basic and acidic residues" evidence="10">
    <location>
        <begin position="560"/>
        <end position="576"/>
    </location>
</feature>
<evidence type="ECO:0000259" key="12">
    <source>
        <dbReference type="Pfam" id="PF17749"/>
    </source>
</evidence>
<dbReference type="PANTHER" id="PTHR31363:SF0">
    <property type="entry name" value="TRAF3-INTERACTING PROTEIN 1"/>
    <property type="match status" value="1"/>
</dbReference>
<evidence type="ECO:0000256" key="7">
    <source>
        <dbReference type="ARBA" id="ARBA00023273"/>
    </source>
</evidence>
<comment type="subcellular location">
    <subcellularLocation>
        <location evidence="2">Cytoplasm</location>
        <location evidence="2">Cytoskeleton</location>
        <location evidence="2">Cilium axoneme</location>
    </subcellularLocation>
    <subcellularLocation>
        <location evidence="1">Cytoplasm</location>
        <location evidence="1">Cytoskeleton</location>
        <location evidence="1">Cilium basal body</location>
    </subcellularLocation>
</comment>
<gene>
    <name evidence="13" type="ORF">BaRGS_00026657</name>
</gene>
<keyword evidence="6" id="KW-0206">Cytoskeleton</keyword>
<dbReference type="EMBL" id="JACVVK020000251">
    <property type="protein sequence ID" value="KAK7482073.1"/>
    <property type="molecule type" value="Genomic_DNA"/>
</dbReference>
<feature type="non-terminal residue" evidence="13">
    <location>
        <position position="1"/>
    </location>
</feature>
<evidence type="ECO:0000256" key="5">
    <source>
        <dbReference type="ARBA" id="ARBA00023054"/>
    </source>
</evidence>
<keyword evidence="3" id="KW-0963">Cytoplasm</keyword>
<keyword evidence="14" id="KW-1185">Reference proteome</keyword>
<dbReference type="AlphaFoldDB" id="A0ABD0K4S1"/>
<evidence type="ECO:0000256" key="8">
    <source>
        <dbReference type="ARBA" id="ARBA00043971"/>
    </source>
</evidence>
<evidence type="ECO:0008006" key="15">
    <source>
        <dbReference type="Google" id="ProtNLM"/>
    </source>
</evidence>
<dbReference type="Proteomes" id="UP001519460">
    <property type="component" value="Unassembled WGS sequence"/>
</dbReference>
<protein>
    <recommendedName>
        <fullName evidence="15">TRAF3-interacting protein 1</fullName>
    </recommendedName>
</protein>
<evidence type="ECO:0000256" key="4">
    <source>
        <dbReference type="ARBA" id="ARBA00022794"/>
    </source>
</evidence>
<dbReference type="InterPro" id="IPR018799">
    <property type="entry name" value="TRAF3IP1"/>
</dbReference>
<dbReference type="Pfam" id="PF10243">
    <property type="entry name" value="MIP-T3"/>
    <property type="match status" value="1"/>
</dbReference>
<name>A0ABD0K4S1_9CAEN</name>
<feature type="compositionally biased region" description="Polar residues" evidence="10">
    <location>
        <begin position="430"/>
        <end position="439"/>
    </location>
</feature>
<evidence type="ECO:0000256" key="6">
    <source>
        <dbReference type="ARBA" id="ARBA00023212"/>
    </source>
</evidence>
<evidence type="ECO:0000256" key="3">
    <source>
        <dbReference type="ARBA" id="ARBA00022490"/>
    </source>
</evidence>
<comment type="similarity">
    <text evidence="8">Belongs to the TRAF3IP1 family.</text>
</comment>
<feature type="compositionally biased region" description="Polar residues" evidence="10">
    <location>
        <begin position="341"/>
        <end position="352"/>
    </location>
</feature>
<feature type="compositionally biased region" description="Basic and acidic residues" evidence="10">
    <location>
        <begin position="584"/>
        <end position="602"/>
    </location>
</feature>
<feature type="region of interest" description="Disordered" evidence="10">
    <location>
        <begin position="77"/>
        <end position="602"/>
    </location>
</feature>
<keyword evidence="4" id="KW-0970">Cilium biogenesis/degradation</keyword>
<evidence type="ECO:0000256" key="2">
    <source>
        <dbReference type="ARBA" id="ARBA00004430"/>
    </source>
</evidence>
<comment type="caution">
    <text evidence="13">The sequence shown here is derived from an EMBL/GenBank/DDBJ whole genome shotgun (WGS) entry which is preliminary data.</text>
</comment>
<dbReference type="Pfam" id="PF17749">
    <property type="entry name" value="MIP-T3_C"/>
    <property type="match status" value="1"/>
</dbReference>
<keyword evidence="5 9" id="KW-0175">Coiled coil</keyword>
<feature type="compositionally biased region" description="Basic and acidic residues" evidence="10">
    <location>
        <begin position="458"/>
        <end position="469"/>
    </location>
</feature>
<feature type="coiled-coil region" evidence="9">
    <location>
        <begin position="602"/>
        <end position="657"/>
    </location>
</feature>
<organism evidence="13 14">
    <name type="scientific">Batillaria attramentaria</name>
    <dbReference type="NCBI Taxonomy" id="370345"/>
    <lineage>
        <taxon>Eukaryota</taxon>
        <taxon>Metazoa</taxon>
        <taxon>Spiralia</taxon>
        <taxon>Lophotrochozoa</taxon>
        <taxon>Mollusca</taxon>
        <taxon>Gastropoda</taxon>
        <taxon>Caenogastropoda</taxon>
        <taxon>Sorbeoconcha</taxon>
        <taxon>Cerithioidea</taxon>
        <taxon>Batillariidae</taxon>
        <taxon>Batillaria</taxon>
    </lineage>
</organism>
<reference evidence="13 14" key="1">
    <citation type="journal article" date="2023" name="Sci. Data">
        <title>Genome assembly of the Korean intertidal mud-creeper Batillaria attramentaria.</title>
        <authorList>
            <person name="Patra A.K."/>
            <person name="Ho P.T."/>
            <person name="Jun S."/>
            <person name="Lee S.J."/>
            <person name="Kim Y."/>
            <person name="Won Y.J."/>
        </authorList>
    </citation>
    <scope>NUCLEOTIDE SEQUENCE [LARGE SCALE GENOMIC DNA]</scope>
    <source>
        <strain evidence="13">Wonlab-2016</strain>
    </source>
</reference>
<dbReference type="GO" id="GO:0005930">
    <property type="term" value="C:axoneme"/>
    <property type="evidence" value="ECO:0007669"/>
    <property type="project" value="UniProtKB-SubCell"/>
</dbReference>
<feature type="compositionally biased region" description="Basic and acidic residues" evidence="10">
    <location>
        <begin position="407"/>
        <end position="429"/>
    </location>
</feature>
<feature type="compositionally biased region" description="Polar residues" evidence="10">
    <location>
        <begin position="208"/>
        <end position="218"/>
    </location>
</feature>
<feature type="compositionally biased region" description="Polar residues" evidence="10">
    <location>
        <begin position="144"/>
        <end position="168"/>
    </location>
</feature>
<feature type="compositionally biased region" description="Basic and acidic residues" evidence="10">
    <location>
        <begin position="77"/>
        <end position="133"/>
    </location>
</feature>
<dbReference type="GO" id="GO:0030030">
    <property type="term" value="P:cell projection organization"/>
    <property type="evidence" value="ECO:0007669"/>
    <property type="project" value="UniProtKB-KW"/>
</dbReference>
<dbReference type="InterPro" id="IPR040468">
    <property type="entry name" value="TRAF3IP1_N"/>
</dbReference>
<proteinExistence type="inferred from homology"/>
<evidence type="ECO:0000313" key="14">
    <source>
        <dbReference type="Proteomes" id="UP001519460"/>
    </source>
</evidence>
<dbReference type="PANTHER" id="PTHR31363">
    <property type="entry name" value="TRAF3-INTERACTING PROTEIN 1"/>
    <property type="match status" value="1"/>
</dbReference>
<evidence type="ECO:0000256" key="1">
    <source>
        <dbReference type="ARBA" id="ARBA00004120"/>
    </source>
</evidence>
<keyword evidence="7" id="KW-0966">Cell projection</keyword>
<evidence type="ECO:0000256" key="10">
    <source>
        <dbReference type="SAM" id="MobiDB-lite"/>
    </source>
</evidence>
<sequence>AVTGKKLAVKPVKIVAGHEPELTNEFLQALATAINAKVDNDEYVKKVLSGGGGGGAPVWFCETQAFSFCPAMLMEKHRKEDKERSRERDKDKDRERKERHKDRDGEGDGDKEKERHRDRDRREKSRDGEDRSKSSSSPRKKPTASAQSKGSSAHSQNQQPSPPVTETGNSRKHRDPRKKAKAAPVVKHTSSPAVSSEVSKSSPHQSLKTHASSPTIVMNTLEAETESSRSEATGTSSVGTPAGVSTEIPPVNVKGASSGKDAKKRPGDASADGAAGDSQKRPAGSTVRNPNMEKHLPSSSEAVVSEDPPKTLTSRRQFDPTKPKPYHKAPQDVIITEPSPRGTSGQSKQPKGNKTKSEKAVVVNKFRGEVPGRQAKPSPSKVNLQNDTPPSQGLLQGHGRSNQQKKHKEEKENESPEQNGEKESSHETPSRLQRPTSAKGSRRRRQGREARDDEDEEFQQRPDENHEPTIGEDDLPPQITAARKMARPPSARPAPPRPKQDGVEAEPSMRLGTGAPTNLIVDNEKQSDDEDENFLVEESAPPPPPPEPVSAQAEAEDDAEHGALVKKMLESKKEAEQQQAQPTKKTEIERPAMSDTQRRKQREMVAKEIERLQTSIQSLTRSANPLGKIMDYVQEDLDSMQKELDRWRTENKEHALALRRERNVTDRAIEPLKAQLAELDRAIADQLDLIAATKSNILRNDQKAGKMLQSLARS</sequence>
<dbReference type="InterPro" id="IPR042576">
    <property type="entry name" value="TRAF3IP1_N_sf"/>
</dbReference>
<evidence type="ECO:0000256" key="9">
    <source>
        <dbReference type="SAM" id="Coils"/>
    </source>
</evidence>
<dbReference type="Gene3D" id="1.10.418.50">
    <property type="entry name" value="Microtubule-binding protein MIP-T3"/>
    <property type="match status" value="1"/>
</dbReference>